<keyword evidence="2" id="KW-1185">Reference proteome</keyword>
<protein>
    <submittedName>
        <fullName evidence="1">Uncharacterized protein</fullName>
    </submittedName>
</protein>
<sequence length="241" mass="26732">MAQRPTMDTPVTHLIFAVRAVAQWYERNASKLEPVLGPEFAGKEEGEAAAQRLEDAQTTYQVEMRDDVAWTNEKDALVAKVGPLEDAITAGVEMAYYDDENLGDMLSDFDIGPASRIKTLPAAREALQTLLTALRSHEDKLRASMGNYGARLAEVEQLQARAGELFGGRDIESLETDRARRERKRAREACLEFVDRAVLAARMARVEHPELVDELDAVFADHVPQRTRAADPVDEPEPTGA</sequence>
<evidence type="ECO:0000313" key="2">
    <source>
        <dbReference type="Proteomes" id="UP000315995"/>
    </source>
</evidence>
<gene>
    <name evidence="1" type="ORF">FIV42_00100</name>
</gene>
<accession>A0A5B8XXP0</accession>
<reference evidence="1 2" key="1">
    <citation type="submission" date="2019-06" db="EMBL/GenBank/DDBJ databases">
        <title>Persicimonas caeni gen. nov., sp. nov., a predatory bacterium isolated from solar saltern.</title>
        <authorList>
            <person name="Wang S."/>
        </authorList>
    </citation>
    <scope>NUCLEOTIDE SEQUENCE [LARGE SCALE GENOMIC DNA]</scope>
    <source>
        <strain evidence="1 2">YN101</strain>
    </source>
</reference>
<dbReference type="RefSeq" id="WP_141195693.1">
    <property type="nucleotide sequence ID" value="NZ_CP041186.1"/>
</dbReference>
<proteinExistence type="predicted"/>
<organism evidence="1 2">
    <name type="scientific">Persicimonas caeni</name>
    <dbReference type="NCBI Taxonomy" id="2292766"/>
    <lineage>
        <taxon>Bacteria</taxon>
        <taxon>Deltaproteobacteria</taxon>
        <taxon>Bradymonadales</taxon>
        <taxon>Bradymonadaceae</taxon>
        <taxon>Persicimonas</taxon>
    </lineage>
</organism>
<evidence type="ECO:0000313" key="1">
    <source>
        <dbReference type="EMBL" id="QDG49194.1"/>
    </source>
</evidence>
<dbReference type="Proteomes" id="UP000315995">
    <property type="component" value="Chromosome"/>
</dbReference>
<dbReference type="AlphaFoldDB" id="A0A4Y6PLJ1"/>
<accession>A0A4Y6PLJ1</accession>
<dbReference type="EMBL" id="CP041186">
    <property type="protein sequence ID" value="QDG49194.1"/>
    <property type="molecule type" value="Genomic_DNA"/>
</dbReference>
<name>A0A4Y6PLJ1_PERCE</name>